<evidence type="ECO:0000313" key="4">
    <source>
        <dbReference type="Proteomes" id="UP001589798"/>
    </source>
</evidence>
<accession>A0ABV6CW33</accession>
<name>A0ABV6CW33_9SPHN</name>
<evidence type="ECO:0008006" key="5">
    <source>
        <dbReference type="Google" id="ProtNLM"/>
    </source>
</evidence>
<dbReference type="Proteomes" id="UP001589798">
    <property type="component" value="Unassembled WGS sequence"/>
</dbReference>
<evidence type="ECO:0000313" key="3">
    <source>
        <dbReference type="EMBL" id="MFC0204652.1"/>
    </source>
</evidence>
<sequence length="118" mass="12263">MNHRRVQTPSSVPSRAAGRKPVARRGEVAARILAAIPANYAVTSLAAACTARLLWQGLGMDAANASVTAMLASFALFAILALVAFGTRSAFRLWAWLIGAALVMGAGLWISVATGGRL</sequence>
<keyword evidence="2" id="KW-0472">Membrane</keyword>
<evidence type="ECO:0000256" key="2">
    <source>
        <dbReference type="SAM" id="Phobius"/>
    </source>
</evidence>
<dbReference type="RefSeq" id="WP_379487409.1">
    <property type="nucleotide sequence ID" value="NZ_JBHLWK010000012.1"/>
</dbReference>
<feature type="region of interest" description="Disordered" evidence="1">
    <location>
        <begin position="1"/>
        <end position="21"/>
    </location>
</feature>
<keyword evidence="2" id="KW-0812">Transmembrane</keyword>
<gene>
    <name evidence="3" type="ORF">ACFFJC_10240</name>
</gene>
<dbReference type="EMBL" id="JBHLWK010000012">
    <property type="protein sequence ID" value="MFC0204652.1"/>
    <property type="molecule type" value="Genomic_DNA"/>
</dbReference>
<feature type="transmembrane region" description="Helical" evidence="2">
    <location>
        <begin position="93"/>
        <end position="112"/>
    </location>
</feature>
<protein>
    <recommendedName>
        <fullName evidence="5">Iron transporter</fullName>
    </recommendedName>
</protein>
<organism evidence="3 4">
    <name type="scientific">Novosphingobium soli</name>
    <dbReference type="NCBI Taxonomy" id="574956"/>
    <lineage>
        <taxon>Bacteria</taxon>
        <taxon>Pseudomonadati</taxon>
        <taxon>Pseudomonadota</taxon>
        <taxon>Alphaproteobacteria</taxon>
        <taxon>Sphingomonadales</taxon>
        <taxon>Sphingomonadaceae</taxon>
        <taxon>Novosphingobium</taxon>
    </lineage>
</organism>
<proteinExistence type="predicted"/>
<reference evidence="3 4" key="1">
    <citation type="submission" date="2024-09" db="EMBL/GenBank/DDBJ databases">
        <authorList>
            <person name="Sun Q."/>
            <person name="Mori K."/>
        </authorList>
    </citation>
    <scope>NUCLEOTIDE SEQUENCE [LARGE SCALE GENOMIC DNA]</scope>
    <source>
        <strain evidence="3 4">CCM 7706</strain>
    </source>
</reference>
<evidence type="ECO:0000256" key="1">
    <source>
        <dbReference type="SAM" id="MobiDB-lite"/>
    </source>
</evidence>
<feature type="transmembrane region" description="Helical" evidence="2">
    <location>
        <begin position="28"/>
        <end position="55"/>
    </location>
</feature>
<keyword evidence="4" id="KW-1185">Reference proteome</keyword>
<keyword evidence="2" id="KW-1133">Transmembrane helix</keyword>
<feature type="transmembrane region" description="Helical" evidence="2">
    <location>
        <begin position="67"/>
        <end position="86"/>
    </location>
</feature>
<comment type="caution">
    <text evidence="3">The sequence shown here is derived from an EMBL/GenBank/DDBJ whole genome shotgun (WGS) entry which is preliminary data.</text>
</comment>